<evidence type="ECO:0000313" key="5">
    <source>
        <dbReference type="Proteomes" id="UP000606172"/>
    </source>
</evidence>
<dbReference type="Proteomes" id="UP000606172">
    <property type="component" value="Unassembled WGS sequence"/>
</dbReference>
<name>A0A919RGH6_9ACTN</name>
<evidence type="ECO:0000313" key="4">
    <source>
        <dbReference type="EMBL" id="GII93433.1"/>
    </source>
</evidence>
<gene>
    <name evidence="4" type="ORF">Ssi02_36640</name>
</gene>
<evidence type="ECO:0000256" key="2">
    <source>
        <dbReference type="ARBA" id="ARBA00022679"/>
    </source>
</evidence>
<dbReference type="InterPro" id="IPR051052">
    <property type="entry name" value="Diverse_substrate_MTase"/>
</dbReference>
<dbReference type="InterPro" id="IPR041698">
    <property type="entry name" value="Methyltransf_25"/>
</dbReference>
<reference evidence="4" key="1">
    <citation type="submission" date="2021-01" db="EMBL/GenBank/DDBJ databases">
        <title>Whole genome shotgun sequence of Sinosporangium siamense NBRC 109515.</title>
        <authorList>
            <person name="Komaki H."/>
            <person name="Tamura T."/>
        </authorList>
    </citation>
    <scope>NUCLEOTIDE SEQUENCE</scope>
    <source>
        <strain evidence="4">NBRC 109515</strain>
    </source>
</reference>
<sequence>MEPGDRERLRETFTEDAELYDRARPGYPPELYHDLDRLAGMRAGARVLEIGCGTGQATVPLARRGCRITAVELGAAMADLARRNLAEFPSAEVVTAVFEEWPLPERPFDAVLSATAFHWLDPAVRMEKSADALRMGGALATVSTHHIAGGSTDFFTEVQHCHEKFDPSTPPGLRLPSPACVPVDSDEVDRSPRFGPAVFRRYEWELSYSTTQYLDMLRTYSPNRVLAPEARTGMLTCIGSLIDHHYGGRVTKRYLTELRVAYRVR</sequence>
<dbReference type="PANTHER" id="PTHR44942:SF4">
    <property type="entry name" value="METHYLTRANSFERASE TYPE 11 DOMAIN-CONTAINING PROTEIN"/>
    <property type="match status" value="1"/>
</dbReference>
<dbReference type="InterPro" id="IPR029063">
    <property type="entry name" value="SAM-dependent_MTases_sf"/>
</dbReference>
<dbReference type="Gene3D" id="3.40.50.150">
    <property type="entry name" value="Vaccinia Virus protein VP39"/>
    <property type="match status" value="1"/>
</dbReference>
<keyword evidence="5" id="KW-1185">Reference proteome</keyword>
<dbReference type="Pfam" id="PF13649">
    <property type="entry name" value="Methyltransf_25"/>
    <property type="match status" value="1"/>
</dbReference>
<accession>A0A919RGH6</accession>
<evidence type="ECO:0000256" key="1">
    <source>
        <dbReference type="ARBA" id="ARBA00022603"/>
    </source>
</evidence>
<keyword evidence="2" id="KW-0808">Transferase</keyword>
<protein>
    <submittedName>
        <fullName evidence="4">Methyltransferase type 11</fullName>
    </submittedName>
</protein>
<dbReference type="CDD" id="cd02440">
    <property type="entry name" value="AdoMet_MTases"/>
    <property type="match status" value="1"/>
</dbReference>
<feature type="domain" description="Methyltransferase" evidence="3">
    <location>
        <begin position="47"/>
        <end position="137"/>
    </location>
</feature>
<dbReference type="SUPFAM" id="SSF53335">
    <property type="entry name" value="S-adenosyl-L-methionine-dependent methyltransferases"/>
    <property type="match status" value="1"/>
</dbReference>
<dbReference type="AlphaFoldDB" id="A0A919RGH6"/>
<dbReference type="RefSeq" id="WP_204026866.1">
    <property type="nucleotide sequence ID" value="NZ_BOOW01000022.1"/>
</dbReference>
<proteinExistence type="predicted"/>
<keyword evidence="1 4" id="KW-0489">Methyltransferase</keyword>
<dbReference type="GO" id="GO:0032259">
    <property type="term" value="P:methylation"/>
    <property type="evidence" value="ECO:0007669"/>
    <property type="project" value="UniProtKB-KW"/>
</dbReference>
<dbReference type="GO" id="GO:0008168">
    <property type="term" value="F:methyltransferase activity"/>
    <property type="evidence" value="ECO:0007669"/>
    <property type="project" value="UniProtKB-KW"/>
</dbReference>
<organism evidence="4 5">
    <name type="scientific">Sinosporangium siamense</name>
    <dbReference type="NCBI Taxonomy" id="1367973"/>
    <lineage>
        <taxon>Bacteria</taxon>
        <taxon>Bacillati</taxon>
        <taxon>Actinomycetota</taxon>
        <taxon>Actinomycetes</taxon>
        <taxon>Streptosporangiales</taxon>
        <taxon>Streptosporangiaceae</taxon>
        <taxon>Sinosporangium</taxon>
    </lineage>
</organism>
<evidence type="ECO:0000259" key="3">
    <source>
        <dbReference type="Pfam" id="PF13649"/>
    </source>
</evidence>
<comment type="caution">
    <text evidence="4">The sequence shown here is derived from an EMBL/GenBank/DDBJ whole genome shotgun (WGS) entry which is preliminary data.</text>
</comment>
<dbReference type="EMBL" id="BOOW01000022">
    <property type="protein sequence ID" value="GII93433.1"/>
    <property type="molecule type" value="Genomic_DNA"/>
</dbReference>
<dbReference type="PANTHER" id="PTHR44942">
    <property type="entry name" value="METHYLTRANSF_11 DOMAIN-CONTAINING PROTEIN"/>
    <property type="match status" value="1"/>
</dbReference>